<reference evidence="1" key="1">
    <citation type="submission" date="2020-11" db="EMBL/GenBank/DDBJ databases">
        <authorList>
            <person name="Whitehead M."/>
        </authorList>
    </citation>
    <scope>NUCLEOTIDE SEQUENCE</scope>
    <source>
        <strain evidence="1">EGII</strain>
    </source>
</reference>
<keyword evidence="2" id="KW-1185">Reference proteome</keyword>
<accession>A0A811UVF6</accession>
<proteinExistence type="predicted"/>
<protein>
    <submittedName>
        <fullName evidence="1">(Mediterranean fruit fly) hypothetical protein</fullName>
    </submittedName>
</protein>
<dbReference type="EMBL" id="CAJHJT010000034">
    <property type="protein sequence ID" value="CAD7002671.1"/>
    <property type="molecule type" value="Genomic_DNA"/>
</dbReference>
<gene>
    <name evidence="1" type="ORF">CCAP1982_LOCUS11154</name>
</gene>
<comment type="caution">
    <text evidence="1">The sequence shown here is derived from an EMBL/GenBank/DDBJ whole genome shotgun (WGS) entry which is preliminary data.</text>
</comment>
<evidence type="ECO:0000313" key="2">
    <source>
        <dbReference type="Proteomes" id="UP000606786"/>
    </source>
</evidence>
<dbReference type="Proteomes" id="UP000606786">
    <property type="component" value="Unassembled WGS sequence"/>
</dbReference>
<dbReference type="AlphaFoldDB" id="A0A811UVF6"/>
<evidence type="ECO:0000313" key="1">
    <source>
        <dbReference type="EMBL" id="CAD7002671.1"/>
    </source>
</evidence>
<name>A0A811UVF6_CERCA</name>
<sequence length="146" mass="16664">MPIFKLDLHATNTCLCARTSTEHTNPAPPKFAASPARDDQRLMPGRRTERLIDQKNELPANYQWFEVVSMFRLQCLSKKTTLLWLSLFWDSRRRSLQRLLFIDKPNTEMCPPALQPVQGQFGADTVSRCCSSGFVVGSGTFCCEKY</sequence>
<organism evidence="1 2">
    <name type="scientific">Ceratitis capitata</name>
    <name type="common">Mediterranean fruit fly</name>
    <name type="synonym">Tephritis capitata</name>
    <dbReference type="NCBI Taxonomy" id="7213"/>
    <lineage>
        <taxon>Eukaryota</taxon>
        <taxon>Metazoa</taxon>
        <taxon>Ecdysozoa</taxon>
        <taxon>Arthropoda</taxon>
        <taxon>Hexapoda</taxon>
        <taxon>Insecta</taxon>
        <taxon>Pterygota</taxon>
        <taxon>Neoptera</taxon>
        <taxon>Endopterygota</taxon>
        <taxon>Diptera</taxon>
        <taxon>Brachycera</taxon>
        <taxon>Muscomorpha</taxon>
        <taxon>Tephritoidea</taxon>
        <taxon>Tephritidae</taxon>
        <taxon>Ceratitis</taxon>
        <taxon>Ceratitis</taxon>
    </lineage>
</organism>